<evidence type="ECO:0000256" key="1">
    <source>
        <dbReference type="SAM" id="SignalP"/>
    </source>
</evidence>
<dbReference type="Proteomes" id="UP000265520">
    <property type="component" value="Unassembled WGS sequence"/>
</dbReference>
<evidence type="ECO:0000313" key="2">
    <source>
        <dbReference type="EMBL" id="MCI31513.1"/>
    </source>
</evidence>
<organism evidence="2 3">
    <name type="scientific">Trifolium medium</name>
    <dbReference type="NCBI Taxonomy" id="97028"/>
    <lineage>
        <taxon>Eukaryota</taxon>
        <taxon>Viridiplantae</taxon>
        <taxon>Streptophyta</taxon>
        <taxon>Embryophyta</taxon>
        <taxon>Tracheophyta</taxon>
        <taxon>Spermatophyta</taxon>
        <taxon>Magnoliopsida</taxon>
        <taxon>eudicotyledons</taxon>
        <taxon>Gunneridae</taxon>
        <taxon>Pentapetalae</taxon>
        <taxon>rosids</taxon>
        <taxon>fabids</taxon>
        <taxon>Fabales</taxon>
        <taxon>Fabaceae</taxon>
        <taxon>Papilionoideae</taxon>
        <taxon>50 kb inversion clade</taxon>
        <taxon>NPAAA clade</taxon>
        <taxon>Hologalegina</taxon>
        <taxon>IRL clade</taxon>
        <taxon>Trifolieae</taxon>
        <taxon>Trifolium</taxon>
    </lineage>
</organism>
<name>A0A392R4K8_9FABA</name>
<feature type="chain" id="PRO_5017313648" description="Secreted protein" evidence="1">
    <location>
        <begin position="19"/>
        <end position="91"/>
    </location>
</feature>
<keyword evidence="3" id="KW-1185">Reference proteome</keyword>
<sequence>MARCAVLLIRFGIPSANCAPRRRGWRVAPVSWKYGSERLCHWRVAQLHMARRVPSMFITRVAQNSWRGAPARNLYKKIPFSDLGDFLEDFL</sequence>
<evidence type="ECO:0008006" key="4">
    <source>
        <dbReference type="Google" id="ProtNLM"/>
    </source>
</evidence>
<comment type="caution">
    <text evidence="2">The sequence shown here is derived from an EMBL/GenBank/DDBJ whole genome shotgun (WGS) entry which is preliminary data.</text>
</comment>
<accession>A0A392R4K8</accession>
<proteinExistence type="predicted"/>
<evidence type="ECO:0000313" key="3">
    <source>
        <dbReference type="Proteomes" id="UP000265520"/>
    </source>
</evidence>
<dbReference type="EMBL" id="LXQA010187664">
    <property type="protein sequence ID" value="MCI31513.1"/>
    <property type="molecule type" value="Genomic_DNA"/>
</dbReference>
<keyword evidence="1" id="KW-0732">Signal</keyword>
<reference evidence="2 3" key="1">
    <citation type="journal article" date="2018" name="Front. Plant Sci.">
        <title>Red Clover (Trifolium pratense) and Zigzag Clover (T. medium) - A Picture of Genomic Similarities and Differences.</title>
        <authorList>
            <person name="Dluhosova J."/>
            <person name="Istvanek J."/>
            <person name="Nedelnik J."/>
            <person name="Repkova J."/>
        </authorList>
    </citation>
    <scope>NUCLEOTIDE SEQUENCE [LARGE SCALE GENOMIC DNA]</scope>
    <source>
        <strain evidence="3">cv. 10/8</strain>
        <tissue evidence="2">Leaf</tissue>
    </source>
</reference>
<protein>
    <recommendedName>
        <fullName evidence="4">Secreted protein</fullName>
    </recommendedName>
</protein>
<dbReference type="AlphaFoldDB" id="A0A392R4K8"/>
<feature type="signal peptide" evidence="1">
    <location>
        <begin position="1"/>
        <end position="18"/>
    </location>
</feature>